<protein>
    <submittedName>
        <fullName evidence="2">Uncharacterized protein</fullName>
    </submittedName>
</protein>
<organism evidence="2 3">
    <name type="scientific">Cyclostephanos tholiformis</name>
    <dbReference type="NCBI Taxonomy" id="382380"/>
    <lineage>
        <taxon>Eukaryota</taxon>
        <taxon>Sar</taxon>
        <taxon>Stramenopiles</taxon>
        <taxon>Ochrophyta</taxon>
        <taxon>Bacillariophyta</taxon>
        <taxon>Coscinodiscophyceae</taxon>
        <taxon>Thalassiosirophycidae</taxon>
        <taxon>Stephanodiscales</taxon>
        <taxon>Stephanodiscaceae</taxon>
        <taxon>Cyclostephanos</taxon>
    </lineage>
</organism>
<feature type="compositionally biased region" description="Basic and acidic residues" evidence="1">
    <location>
        <begin position="88"/>
        <end position="109"/>
    </location>
</feature>
<reference evidence="2 3" key="1">
    <citation type="submission" date="2024-10" db="EMBL/GenBank/DDBJ databases">
        <title>Updated reference genomes for cyclostephanoid diatoms.</title>
        <authorList>
            <person name="Roberts W.R."/>
            <person name="Alverson A.J."/>
        </authorList>
    </citation>
    <scope>NUCLEOTIDE SEQUENCE [LARGE SCALE GENOMIC DNA]</scope>
    <source>
        <strain evidence="2 3">AJA228-03</strain>
    </source>
</reference>
<dbReference type="Proteomes" id="UP001530377">
    <property type="component" value="Unassembled WGS sequence"/>
</dbReference>
<evidence type="ECO:0000313" key="2">
    <source>
        <dbReference type="EMBL" id="KAL3822576.1"/>
    </source>
</evidence>
<comment type="caution">
    <text evidence="2">The sequence shown here is derived from an EMBL/GenBank/DDBJ whole genome shotgun (WGS) entry which is preliminary data.</text>
</comment>
<proteinExistence type="predicted"/>
<feature type="compositionally biased region" description="Low complexity" evidence="1">
    <location>
        <begin position="177"/>
        <end position="187"/>
    </location>
</feature>
<accession>A0ABD3SDE2</accession>
<feature type="region of interest" description="Disordered" evidence="1">
    <location>
        <begin position="42"/>
        <end position="109"/>
    </location>
</feature>
<evidence type="ECO:0000313" key="3">
    <source>
        <dbReference type="Proteomes" id="UP001530377"/>
    </source>
</evidence>
<gene>
    <name evidence="2" type="ORF">ACHAXA_007687</name>
</gene>
<feature type="region of interest" description="Disordered" evidence="1">
    <location>
        <begin position="177"/>
        <end position="208"/>
    </location>
</feature>
<name>A0ABD3SDE2_9STRA</name>
<keyword evidence="3" id="KW-1185">Reference proteome</keyword>
<dbReference type="AlphaFoldDB" id="A0ABD3SDE2"/>
<sequence>MGKDNPTSDGGRPSHLDPLHKTIESLREIRAALLPFIRLLDKDDDDPSLVGRRRMKRKSACQSSPPSSHTPCDSSSSQQRSGKKKRGRHDDDNNDRDRPTGRFLDPHRRAEAEAAVALAVGTLRYMGARLRGSDVGRRKGDPLRVELDGLRAALVSLRELEGAASAAGEVGTSTNVDADAAVGVSDDGVSRGGGIGPSKKKQREGVGG</sequence>
<evidence type="ECO:0000256" key="1">
    <source>
        <dbReference type="SAM" id="MobiDB-lite"/>
    </source>
</evidence>
<dbReference type="EMBL" id="JALLPB020000062">
    <property type="protein sequence ID" value="KAL3822576.1"/>
    <property type="molecule type" value="Genomic_DNA"/>
</dbReference>
<feature type="compositionally biased region" description="Low complexity" evidence="1">
    <location>
        <begin position="63"/>
        <end position="80"/>
    </location>
</feature>